<gene>
    <name evidence="1" type="ORF">Gferi_06455</name>
</gene>
<dbReference type="Proteomes" id="UP000095743">
    <property type="component" value="Chromosome"/>
</dbReference>
<dbReference type="OrthoDB" id="9801358at2"/>
<dbReference type="GO" id="GO:0046685">
    <property type="term" value="P:response to arsenic-containing substance"/>
    <property type="evidence" value="ECO:0007669"/>
    <property type="project" value="InterPro"/>
</dbReference>
<keyword evidence="2" id="KW-1185">Reference proteome</keyword>
<dbReference type="GO" id="GO:0045892">
    <property type="term" value="P:negative regulation of DNA-templated transcription"/>
    <property type="evidence" value="ECO:0007669"/>
    <property type="project" value="InterPro"/>
</dbReference>
<proteinExistence type="predicted"/>
<organism evidence="1 2">
    <name type="scientific">Geosporobacter ferrireducens</name>
    <dbReference type="NCBI Taxonomy" id="1424294"/>
    <lineage>
        <taxon>Bacteria</taxon>
        <taxon>Bacillati</taxon>
        <taxon>Bacillota</taxon>
        <taxon>Clostridia</taxon>
        <taxon>Peptostreptococcales</taxon>
        <taxon>Thermotaleaceae</taxon>
        <taxon>Geosporobacter</taxon>
    </lineage>
</organism>
<sequence length="107" mass="12438">MKKKIIISIYEPPMCCSTGICGPSPDTKLMDLQDAIKRLEKEFPDVQINRYSMNFNPKDFMQNQEVFAKVQAEKTNALPIITINNEIVKEKDYLSYDEFVEEVSKRL</sequence>
<name>A0A1D8GEA8_9FIRM</name>
<dbReference type="AlphaFoldDB" id="A0A1D8GEA8"/>
<evidence type="ECO:0000313" key="1">
    <source>
        <dbReference type="EMBL" id="AOT69236.1"/>
    </source>
</evidence>
<accession>A0A1D8GEA8</accession>
<dbReference type="EMBL" id="CP017269">
    <property type="protein sequence ID" value="AOT69236.1"/>
    <property type="molecule type" value="Genomic_DNA"/>
</dbReference>
<dbReference type="RefSeq" id="WP_069974802.1">
    <property type="nucleotide sequence ID" value="NZ_CP017269.1"/>
</dbReference>
<dbReference type="NCBIfam" id="NF033727">
    <property type="entry name" value="chaperon_ArsD"/>
    <property type="match status" value="1"/>
</dbReference>
<dbReference type="GO" id="GO:0003677">
    <property type="term" value="F:DNA binding"/>
    <property type="evidence" value="ECO:0007669"/>
    <property type="project" value="InterPro"/>
</dbReference>
<dbReference type="Pfam" id="PF06953">
    <property type="entry name" value="ArsD"/>
    <property type="match status" value="1"/>
</dbReference>
<dbReference type="KEGG" id="gfe:Gferi_06455"/>
<protein>
    <submittedName>
        <fullName evidence="1">Uncharacterized protein</fullName>
    </submittedName>
</protein>
<evidence type="ECO:0000313" key="2">
    <source>
        <dbReference type="Proteomes" id="UP000095743"/>
    </source>
</evidence>
<dbReference type="STRING" id="1424294.Gferi_06455"/>
<dbReference type="InterPro" id="IPR010712">
    <property type="entry name" value="Arsenical-R_ArsD"/>
</dbReference>
<dbReference type="Gene3D" id="3.40.30.10">
    <property type="entry name" value="Glutaredoxin"/>
    <property type="match status" value="1"/>
</dbReference>
<reference evidence="1 2" key="1">
    <citation type="submission" date="2016-09" db="EMBL/GenBank/DDBJ databases">
        <title>Genomic analysis reveals versatility of anaerobic energy metabolism of Geosporobacter ferrireducens IRF9 of phylum Firmicutes.</title>
        <authorList>
            <person name="Kim S.-J."/>
        </authorList>
    </citation>
    <scope>NUCLEOTIDE SEQUENCE [LARGE SCALE GENOMIC DNA]</scope>
    <source>
        <strain evidence="1 2">IRF9</strain>
    </source>
</reference>